<dbReference type="InterPro" id="IPR000705">
    <property type="entry name" value="Galactokinase"/>
</dbReference>
<evidence type="ECO:0000256" key="3">
    <source>
        <dbReference type="ARBA" id="ARBA00022741"/>
    </source>
</evidence>
<dbReference type="Proteomes" id="UP001597201">
    <property type="component" value="Unassembled WGS sequence"/>
</dbReference>
<dbReference type="Gene3D" id="3.30.70.890">
    <property type="entry name" value="GHMP kinase, C-terminal domain"/>
    <property type="match status" value="1"/>
</dbReference>
<protein>
    <recommendedName>
        <fullName evidence="7">Galactokinase</fullName>
        <ecNumber evidence="7">2.7.1.6</ecNumber>
    </recommendedName>
</protein>
<keyword evidence="6" id="KW-0119">Carbohydrate metabolism</keyword>
<dbReference type="SUPFAM" id="SSF54211">
    <property type="entry name" value="Ribosomal protein S5 domain 2-like"/>
    <property type="match status" value="1"/>
</dbReference>
<evidence type="ECO:0000259" key="8">
    <source>
        <dbReference type="Pfam" id="PF00288"/>
    </source>
</evidence>
<keyword evidence="6" id="KW-0299">Galactose metabolism</keyword>
<dbReference type="NCBIfam" id="TIGR00131">
    <property type="entry name" value="gal_kin"/>
    <property type="match status" value="1"/>
</dbReference>
<gene>
    <name evidence="11" type="primary">galK</name>
    <name evidence="11" type="ORF">ACFQ39_12995</name>
</gene>
<evidence type="ECO:0000256" key="2">
    <source>
        <dbReference type="ARBA" id="ARBA00022679"/>
    </source>
</evidence>
<dbReference type="PRINTS" id="PR00473">
    <property type="entry name" value="GALCTOKINASE"/>
</dbReference>
<keyword evidence="3" id="KW-0547">Nucleotide-binding</keyword>
<keyword evidence="4" id="KW-0418">Kinase</keyword>
<evidence type="ECO:0000256" key="1">
    <source>
        <dbReference type="ARBA" id="ARBA00006566"/>
    </source>
</evidence>
<dbReference type="InterPro" id="IPR013750">
    <property type="entry name" value="GHMP_kinase_C_dom"/>
</dbReference>
<feature type="domain" description="GHMP kinase C-terminal" evidence="9">
    <location>
        <begin position="280"/>
        <end position="360"/>
    </location>
</feature>
<dbReference type="RefSeq" id="WP_377179607.1">
    <property type="nucleotide sequence ID" value="NZ_JBHTMY010000003.1"/>
</dbReference>
<dbReference type="InterPro" id="IPR019741">
    <property type="entry name" value="Galactokinase_CS"/>
</dbReference>
<evidence type="ECO:0000259" key="10">
    <source>
        <dbReference type="Pfam" id="PF10509"/>
    </source>
</evidence>
<dbReference type="InterPro" id="IPR036554">
    <property type="entry name" value="GHMP_kinase_C_sf"/>
</dbReference>
<dbReference type="EC" id="2.7.1.6" evidence="7"/>
<dbReference type="PRINTS" id="PR00959">
    <property type="entry name" value="MEVGALKINASE"/>
</dbReference>
<dbReference type="PIRSF" id="PIRSF000530">
    <property type="entry name" value="Galactokinase"/>
    <property type="match status" value="1"/>
</dbReference>
<dbReference type="PROSITE" id="PS00106">
    <property type="entry name" value="GALACTOKINASE"/>
    <property type="match status" value="1"/>
</dbReference>
<keyword evidence="5" id="KW-0067">ATP-binding</keyword>
<keyword evidence="12" id="KW-1185">Reference proteome</keyword>
<dbReference type="InterPro" id="IPR019539">
    <property type="entry name" value="GalKase_N"/>
</dbReference>
<dbReference type="GO" id="GO:0004335">
    <property type="term" value="F:galactokinase activity"/>
    <property type="evidence" value="ECO:0007669"/>
    <property type="project" value="UniProtKB-EC"/>
</dbReference>
<evidence type="ECO:0000313" key="12">
    <source>
        <dbReference type="Proteomes" id="UP001597201"/>
    </source>
</evidence>
<keyword evidence="2 11" id="KW-0808">Transferase</keyword>
<dbReference type="SUPFAM" id="SSF55060">
    <property type="entry name" value="GHMP Kinase, C-terminal domain"/>
    <property type="match status" value="1"/>
</dbReference>
<reference evidence="12" key="1">
    <citation type="journal article" date="2019" name="Int. J. Syst. Evol. Microbiol.">
        <title>The Global Catalogue of Microorganisms (GCM) 10K type strain sequencing project: providing services to taxonomists for standard genome sequencing and annotation.</title>
        <authorList>
            <consortium name="The Broad Institute Genomics Platform"/>
            <consortium name="The Broad Institute Genome Sequencing Center for Infectious Disease"/>
            <person name="Wu L."/>
            <person name="Ma J."/>
        </authorList>
    </citation>
    <scope>NUCLEOTIDE SEQUENCE [LARGE SCALE GENOMIC DNA]</scope>
    <source>
        <strain evidence="12">CCUG 61485</strain>
    </source>
</reference>
<evidence type="ECO:0000259" key="9">
    <source>
        <dbReference type="Pfam" id="PF08544"/>
    </source>
</evidence>
<dbReference type="InterPro" id="IPR006203">
    <property type="entry name" value="GHMP_knse_ATP-bd_CS"/>
</dbReference>
<dbReference type="InterPro" id="IPR014721">
    <property type="entry name" value="Ribsml_uS5_D2-typ_fold_subgr"/>
</dbReference>
<dbReference type="InterPro" id="IPR020568">
    <property type="entry name" value="Ribosomal_Su5_D2-typ_SF"/>
</dbReference>
<evidence type="ECO:0000313" key="11">
    <source>
        <dbReference type="EMBL" id="MFD1316536.1"/>
    </source>
</evidence>
<comment type="caution">
    <text evidence="11">The sequence shown here is derived from an EMBL/GenBank/DDBJ whole genome shotgun (WGS) entry which is preliminary data.</text>
</comment>
<dbReference type="Gene3D" id="3.30.230.10">
    <property type="match status" value="1"/>
</dbReference>
<evidence type="ECO:0000256" key="7">
    <source>
        <dbReference type="NCBIfam" id="TIGR00131"/>
    </source>
</evidence>
<dbReference type="PANTHER" id="PTHR10457">
    <property type="entry name" value="MEVALONATE KINASE/GALACTOKINASE"/>
    <property type="match status" value="1"/>
</dbReference>
<dbReference type="Pfam" id="PF00288">
    <property type="entry name" value="GHMP_kinases_N"/>
    <property type="match status" value="1"/>
</dbReference>
<dbReference type="PROSITE" id="PS00627">
    <property type="entry name" value="GHMP_KINASES_ATP"/>
    <property type="match status" value="1"/>
</dbReference>
<feature type="domain" description="GHMP kinase N-terminal" evidence="8">
    <location>
        <begin position="89"/>
        <end position="176"/>
    </location>
</feature>
<dbReference type="EMBL" id="JBHTMY010000003">
    <property type="protein sequence ID" value="MFD1316536.1"/>
    <property type="molecule type" value="Genomic_DNA"/>
</dbReference>
<dbReference type="PANTHER" id="PTHR10457:SF7">
    <property type="entry name" value="GALACTOKINASE-RELATED"/>
    <property type="match status" value="1"/>
</dbReference>
<organism evidence="11 12">
    <name type="scientific">Namhaeicola litoreus</name>
    <dbReference type="NCBI Taxonomy" id="1052145"/>
    <lineage>
        <taxon>Bacteria</taxon>
        <taxon>Pseudomonadati</taxon>
        <taxon>Bacteroidota</taxon>
        <taxon>Flavobacteriia</taxon>
        <taxon>Flavobacteriales</taxon>
        <taxon>Flavobacteriaceae</taxon>
        <taxon>Namhaeicola</taxon>
    </lineage>
</organism>
<evidence type="ECO:0000256" key="5">
    <source>
        <dbReference type="ARBA" id="ARBA00022840"/>
    </source>
</evidence>
<dbReference type="Pfam" id="PF10509">
    <property type="entry name" value="GalKase_gal_bdg"/>
    <property type="match status" value="1"/>
</dbReference>
<name>A0ABW3Y3X7_9FLAO</name>
<dbReference type="InterPro" id="IPR006206">
    <property type="entry name" value="Mevalonate/galactokinase"/>
</dbReference>
<dbReference type="Pfam" id="PF08544">
    <property type="entry name" value="GHMP_kinases_C"/>
    <property type="match status" value="1"/>
</dbReference>
<accession>A0ABW3Y3X7</accession>
<feature type="domain" description="Galactokinase N-terminal" evidence="10">
    <location>
        <begin position="18"/>
        <end position="54"/>
    </location>
</feature>
<evidence type="ECO:0000256" key="4">
    <source>
        <dbReference type="ARBA" id="ARBA00022777"/>
    </source>
</evidence>
<dbReference type="InterPro" id="IPR006204">
    <property type="entry name" value="GHMP_kinase_N_dom"/>
</dbReference>
<sequence>MILNSQIDEFLKNFTPTLKINSPGRINLIGEHTDYNLGYVLPSAIDKSIIFQFSRNSNASKCNIFSEDFDQLFTFDLSDVQKGELMWANYLLGVVYGIHQHTDKLEGFDCILKSNLPIGSGLSSSAALECGLAFGLNELFNLELSKLEIIQISQKAEHDFVGTKCGIMDQYASVMSEKGNALLLDCRSVQHENVPINLEPYQLVLLNTNVSHNLASSEYNTRRNECAEGVDILKKKLPNISSLRDVTLDDLNVFHDFLPKKILKRCQFVVEENDRVLKTKEALKNNNLNKFGRLLNESHQGLSKKYEVSCEELDFLHDYGNSKPYILGSRMMGGGFGGCTINLIHKDHMKDYIPEVSKAYKEKFNLDLGVIPVNLSSGTTII</sequence>
<proteinExistence type="inferred from homology"/>
<comment type="similarity">
    <text evidence="1">Belongs to the GHMP kinase family. GalK subfamily.</text>
</comment>
<evidence type="ECO:0000256" key="6">
    <source>
        <dbReference type="ARBA" id="ARBA00023144"/>
    </source>
</evidence>